<keyword evidence="6 8" id="KW-0675">Receptor</keyword>
<evidence type="ECO:0000256" key="4">
    <source>
        <dbReference type="ARBA" id="ARBA00023040"/>
    </source>
</evidence>
<feature type="transmembrane region" description="Helical" evidence="10">
    <location>
        <begin position="25"/>
        <end position="49"/>
    </location>
</feature>
<proteinExistence type="inferred from homology"/>
<feature type="region of interest" description="Disordered" evidence="9">
    <location>
        <begin position="261"/>
        <end position="301"/>
    </location>
</feature>
<keyword evidence="2 8" id="KW-0812">Transmembrane</keyword>
<evidence type="ECO:0000256" key="6">
    <source>
        <dbReference type="ARBA" id="ARBA00023170"/>
    </source>
</evidence>
<comment type="subcellular location">
    <subcellularLocation>
        <location evidence="1">Membrane</location>
        <topology evidence="1">Multi-pass membrane protein</topology>
    </subcellularLocation>
</comment>
<dbReference type="GO" id="GO:0005886">
    <property type="term" value="C:plasma membrane"/>
    <property type="evidence" value="ECO:0007669"/>
    <property type="project" value="TreeGrafter"/>
</dbReference>
<organism evidence="12 14">
    <name type="scientific">Didymodactylos carnosus</name>
    <dbReference type="NCBI Taxonomy" id="1234261"/>
    <lineage>
        <taxon>Eukaryota</taxon>
        <taxon>Metazoa</taxon>
        <taxon>Spiralia</taxon>
        <taxon>Gnathifera</taxon>
        <taxon>Rotifera</taxon>
        <taxon>Eurotatoria</taxon>
        <taxon>Bdelloidea</taxon>
        <taxon>Philodinida</taxon>
        <taxon>Philodinidae</taxon>
        <taxon>Didymodactylos</taxon>
    </lineage>
</organism>
<gene>
    <name evidence="12" type="ORF">OVA965_LOCUS33840</name>
    <name evidence="13" type="ORF">TMI583_LOCUS34743</name>
</gene>
<feature type="transmembrane region" description="Helical" evidence="10">
    <location>
        <begin position="61"/>
        <end position="82"/>
    </location>
</feature>
<name>A0A8S2FCX8_9BILA</name>
<dbReference type="GO" id="GO:0008188">
    <property type="term" value="F:neuropeptide receptor activity"/>
    <property type="evidence" value="ECO:0007669"/>
    <property type="project" value="TreeGrafter"/>
</dbReference>
<dbReference type="PANTHER" id="PTHR24243">
    <property type="entry name" value="G-PROTEIN COUPLED RECEPTOR"/>
    <property type="match status" value="1"/>
</dbReference>
<feature type="transmembrane region" description="Helical" evidence="10">
    <location>
        <begin position="102"/>
        <end position="120"/>
    </location>
</feature>
<feature type="region of interest" description="Disordered" evidence="9">
    <location>
        <begin position="434"/>
        <end position="461"/>
    </location>
</feature>
<accession>A0A8S2FCX8</accession>
<dbReference type="EMBL" id="CAJOBA010049541">
    <property type="protein sequence ID" value="CAF4224843.1"/>
    <property type="molecule type" value="Genomic_DNA"/>
</dbReference>
<feature type="domain" description="G-protein coupled receptors family 1 profile" evidence="11">
    <location>
        <begin position="41"/>
        <end position="384"/>
    </location>
</feature>
<keyword evidence="7 8" id="KW-0807">Transducer</keyword>
<sequence length="549" mass="62891">MFGAHTTKCPSVFNGAFENWLLAEYIIITIYFVIFILGLIGNICTILIIQRTRSMRTPTNYYLLNLALSDLMILICNLPLEILEIHFKEWIFSKLFCKLRNISAEFFTCSSILTILAFSCERYFAIMHPMKFHQLSHFRRAIHIIVIIWFISLAVSLPVGLSFDVVDIKMIFNKATNSTRNSFNNNYTNIQPLICKSCVTPGEYKKIFQYIVIAASFGFFYIPMLIIGTIYLLIGRELRRANKQESIQQQQQTFVLRKSTSSINNNNNNTQNEKNNGSSPTNKDINTPSHKSSITSTYSGGNVNTHPMVKLSARRHARKVIFKMLVAVVIAFFVCYAPFYFQRLVTSIGNHNATSSFHRTSLTILFITSGLTFYLGSIINPFLYNVVSNKYRQAFLNLFFCHSKNRTNFDQLNGIGGIIARKRKDDSLKLQKRNGSRSKKLLHPPFEQYPQQQQQQSLNRNLPSEQNKKKSMNLHFVFQQATHLASASSPKKQPFNTSSSSSSLYSYRSYRMALKTNDVNKSLPVSKRTILNSKFDTPKLSKKSNPVEI</sequence>
<comment type="caution">
    <text evidence="12">The sequence shown here is derived from an EMBL/GenBank/DDBJ whole genome shotgun (WGS) entry which is preliminary data.</text>
</comment>
<evidence type="ECO:0000256" key="8">
    <source>
        <dbReference type="RuleBase" id="RU000688"/>
    </source>
</evidence>
<dbReference type="InterPro" id="IPR017452">
    <property type="entry name" value="GPCR_Rhodpsn_7TM"/>
</dbReference>
<feature type="transmembrane region" description="Helical" evidence="10">
    <location>
        <begin position="361"/>
        <end position="383"/>
    </location>
</feature>
<evidence type="ECO:0000256" key="1">
    <source>
        <dbReference type="ARBA" id="ARBA00004141"/>
    </source>
</evidence>
<reference evidence="12" key="1">
    <citation type="submission" date="2021-02" db="EMBL/GenBank/DDBJ databases">
        <authorList>
            <person name="Nowell W R."/>
        </authorList>
    </citation>
    <scope>NUCLEOTIDE SEQUENCE</scope>
</reference>
<evidence type="ECO:0000313" key="14">
    <source>
        <dbReference type="Proteomes" id="UP000677228"/>
    </source>
</evidence>
<evidence type="ECO:0000256" key="5">
    <source>
        <dbReference type="ARBA" id="ARBA00023136"/>
    </source>
</evidence>
<evidence type="ECO:0000256" key="9">
    <source>
        <dbReference type="SAM" id="MobiDB-lite"/>
    </source>
</evidence>
<dbReference type="EMBL" id="CAJNOK010027766">
    <property type="protein sequence ID" value="CAF1425539.1"/>
    <property type="molecule type" value="Genomic_DNA"/>
</dbReference>
<feature type="transmembrane region" description="Helical" evidence="10">
    <location>
        <begin position="141"/>
        <end position="163"/>
    </location>
</feature>
<evidence type="ECO:0000256" key="7">
    <source>
        <dbReference type="ARBA" id="ARBA00023224"/>
    </source>
</evidence>
<dbReference type="InterPro" id="IPR000276">
    <property type="entry name" value="GPCR_Rhodpsn"/>
</dbReference>
<dbReference type="PANTHER" id="PTHR24243:SF208">
    <property type="entry name" value="PYROKININ-1 RECEPTOR"/>
    <property type="match status" value="1"/>
</dbReference>
<keyword evidence="3 10" id="KW-1133">Transmembrane helix</keyword>
<keyword evidence="5 10" id="KW-0472">Membrane</keyword>
<dbReference type="PROSITE" id="PS50262">
    <property type="entry name" value="G_PROTEIN_RECEP_F1_2"/>
    <property type="match status" value="1"/>
</dbReference>
<evidence type="ECO:0000256" key="10">
    <source>
        <dbReference type="SAM" id="Phobius"/>
    </source>
</evidence>
<keyword evidence="4 8" id="KW-0297">G-protein coupled receptor</keyword>
<feature type="compositionally biased region" description="Polar residues" evidence="9">
    <location>
        <begin position="280"/>
        <end position="301"/>
    </location>
</feature>
<evidence type="ECO:0000256" key="3">
    <source>
        <dbReference type="ARBA" id="ARBA00022989"/>
    </source>
</evidence>
<evidence type="ECO:0000256" key="2">
    <source>
        <dbReference type="ARBA" id="ARBA00022692"/>
    </source>
</evidence>
<dbReference type="PROSITE" id="PS00237">
    <property type="entry name" value="G_PROTEIN_RECEP_F1_1"/>
    <property type="match status" value="1"/>
</dbReference>
<feature type="compositionally biased region" description="Low complexity" evidence="9">
    <location>
        <begin position="261"/>
        <end position="279"/>
    </location>
</feature>
<dbReference type="Proteomes" id="UP000682733">
    <property type="component" value="Unassembled WGS sequence"/>
</dbReference>
<dbReference type="Gene3D" id="1.20.1070.10">
    <property type="entry name" value="Rhodopsin 7-helix transmembrane proteins"/>
    <property type="match status" value="1"/>
</dbReference>
<evidence type="ECO:0000313" key="12">
    <source>
        <dbReference type="EMBL" id="CAF1425539.1"/>
    </source>
</evidence>
<dbReference type="SUPFAM" id="SSF81321">
    <property type="entry name" value="Family A G protein-coupled receptor-like"/>
    <property type="match status" value="1"/>
</dbReference>
<dbReference type="Pfam" id="PF00001">
    <property type="entry name" value="7tm_1"/>
    <property type="match status" value="1"/>
</dbReference>
<comment type="similarity">
    <text evidence="8">Belongs to the G-protein coupled receptor 1 family.</text>
</comment>
<protein>
    <recommendedName>
        <fullName evidence="11">G-protein coupled receptors family 1 profile domain-containing protein</fullName>
    </recommendedName>
</protein>
<evidence type="ECO:0000259" key="11">
    <source>
        <dbReference type="PROSITE" id="PS50262"/>
    </source>
</evidence>
<dbReference type="PRINTS" id="PR00237">
    <property type="entry name" value="GPCRRHODOPSN"/>
</dbReference>
<feature type="transmembrane region" description="Helical" evidence="10">
    <location>
        <begin position="320"/>
        <end position="341"/>
    </location>
</feature>
<evidence type="ECO:0000313" key="13">
    <source>
        <dbReference type="EMBL" id="CAF4224843.1"/>
    </source>
</evidence>
<dbReference type="SMART" id="SM01381">
    <property type="entry name" value="7TM_GPCR_Srsx"/>
    <property type="match status" value="1"/>
</dbReference>
<feature type="transmembrane region" description="Helical" evidence="10">
    <location>
        <begin position="207"/>
        <end position="234"/>
    </location>
</feature>
<dbReference type="Proteomes" id="UP000677228">
    <property type="component" value="Unassembled WGS sequence"/>
</dbReference>
<dbReference type="AlphaFoldDB" id="A0A8S2FCX8"/>